<dbReference type="Proteomes" id="UP000078397">
    <property type="component" value="Unassembled WGS sequence"/>
</dbReference>
<comment type="caution">
    <text evidence="1">The sequence shown here is derived from an EMBL/GenBank/DDBJ whole genome shotgun (WGS) entry which is preliminary data.</text>
</comment>
<keyword evidence="2" id="KW-1185">Reference proteome</keyword>
<dbReference type="Gene3D" id="3.90.550.50">
    <property type="match status" value="1"/>
</dbReference>
<dbReference type="AlphaFoldDB" id="A0A179F9I2"/>
<evidence type="ECO:0000313" key="1">
    <source>
        <dbReference type="EMBL" id="OAQ61941.2"/>
    </source>
</evidence>
<organism evidence="1 2">
    <name type="scientific">Pochonia chlamydosporia 170</name>
    <dbReference type="NCBI Taxonomy" id="1380566"/>
    <lineage>
        <taxon>Eukaryota</taxon>
        <taxon>Fungi</taxon>
        <taxon>Dikarya</taxon>
        <taxon>Ascomycota</taxon>
        <taxon>Pezizomycotina</taxon>
        <taxon>Sordariomycetes</taxon>
        <taxon>Hypocreomycetidae</taxon>
        <taxon>Hypocreales</taxon>
        <taxon>Clavicipitaceae</taxon>
        <taxon>Pochonia</taxon>
    </lineage>
</organism>
<name>A0A179F9I2_METCM</name>
<proteinExistence type="predicted"/>
<dbReference type="EMBL" id="LSBJ02000007">
    <property type="protein sequence ID" value="OAQ61941.2"/>
    <property type="molecule type" value="Genomic_DNA"/>
</dbReference>
<protein>
    <submittedName>
        <fullName evidence="1">Glycosyltransferase family 31</fullName>
    </submittedName>
</protein>
<reference evidence="1 2" key="1">
    <citation type="journal article" date="2016" name="PLoS Pathog.">
        <title>Biosynthesis of antibiotic leucinostatins in bio-control fungus Purpureocillium lilacinum and their inhibition on phytophthora revealed by genome mining.</title>
        <authorList>
            <person name="Wang G."/>
            <person name="Liu Z."/>
            <person name="Lin R."/>
            <person name="Li E."/>
            <person name="Mao Z."/>
            <person name="Ling J."/>
            <person name="Yang Y."/>
            <person name="Yin W.B."/>
            <person name="Xie B."/>
        </authorList>
    </citation>
    <scope>NUCLEOTIDE SEQUENCE [LARGE SCALE GENOMIC DNA]</scope>
    <source>
        <strain evidence="1">170</strain>
    </source>
</reference>
<accession>A0A179F9I2</accession>
<dbReference type="KEGG" id="pchm:VFPPC_07349"/>
<dbReference type="RefSeq" id="XP_022284160.1">
    <property type="nucleotide sequence ID" value="XM_022428553.1"/>
</dbReference>
<dbReference type="GeneID" id="28850215"/>
<dbReference type="GO" id="GO:0016740">
    <property type="term" value="F:transferase activity"/>
    <property type="evidence" value="ECO:0007669"/>
    <property type="project" value="UniProtKB-KW"/>
</dbReference>
<gene>
    <name evidence="1" type="ORF">VFPPC_07349</name>
</gene>
<evidence type="ECO:0000313" key="2">
    <source>
        <dbReference type="Proteomes" id="UP000078397"/>
    </source>
</evidence>
<sequence>MPASPALRRLALWVSNLTRLRSRMTTLVLCFVILLMCPLVQLYGVGETNFYTRYWPVHSRQVPRAGHPQSSIDSPCLNVPSSNGIVVSLKTRAANAFSKVPPHFLTHLQCIPDVLVFSDMEQDIAGHHVHDVLDRVSKQIMVENKEFRFYEDQMDCAGPQEQCEDDPVKAIELEKYMTINMVARAWELRPGRDWYVFIEDETYVIWPNLIHWLRKRARRDRDPFVGSVVMLSGFPFAHGSSGFAVSGPLIKHWLKEFPNATDTYNKLARQMPYGSLVFAKALEQAGAGIKQAHPMFNGENPTTAPFGLNHWCQPVFTMATMSMEKISNVWEYEKSRNDTSLIQYRHLYHQFFEPHIAYFRRNWDNLSNGVCYIGPEDQSRLGEWYKSQQKPESEKNIVEKYAHRSAAACAKVCEAEGLDISDAEFSSLGTEMERGKYVREKYEKKAKSDTLFKLNRSFQWKYENGVCFTSPTFTLGNPTEKPEEGKDAGTVTSGWFVQGISDWVETMGNCALDWKEPSSPK</sequence>
<dbReference type="STRING" id="1380566.A0A179F9I2"/>
<dbReference type="OrthoDB" id="414175at2759"/>